<dbReference type="RefSeq" id="WP_014200759.1">
    <property type="nucleotide sequence ID" value="NC_016599.1"/>
</dbReference>
<dbReference type="OrthoDB" id="9809364at2"/>
<keyword evidence="4" id="KW-0802">TPR repeat</keyword>
<dbReference type="KEGG" id="oho:Oweho_0378"/>
<dbReference type="InterPro" id="IPR006664">
    <property type="entry name" value="OMP_bac"/>
</dbReference>
<proteinExistence type="predicted"/>
<organism evidence="7 8">
    <name type="scientific">Owenweeksia hongkongensis (strain DSM 17368 / CIP 108786 / JCM 12287 / NRRL B-23963 / UST20020801)</name>
    <dbReference type="NCBI Taxonomy" id="926562"/>
    <lineage>
        <taxon>Bacteria</taxon>
        <taxon>Pseudomonadati</taxon>
        <taxon>Bacteroidota</taxon>
        <taxon>Flavobacteriia</taxon>
        <taxon>Flavobacteriales</taxon>
        <taxon>Owenweeksiaceae</taxon>
        <taxon>Owenweeksia</taxon>
    </lineage>
</organism>
<dbReference type="STRING" id="926562.Oweho_0378"/>
<dbReference type="InterPro" id="IPR019734">
    <property type="entry name" value="TPR_rpt"/>
</dbReference>
<dbReference type="InterPro" id="IPR011042">
    <property type="entry name" value="6-blade_b-propeller_TolB-like"/>
</dbReference>
<keyword evidence="3" id="KW-0998">Cell outer membrane</keyword>
<sequence length="653" mass="73221">MKNLLVFTISILIGYSTYAQPELGECDQEVEEIAASQLPKALKNWKAKNYRETERYLKKAVSLDPEYADALYLLGDFYIKQRQIDKAEPLWLKLLEVCPNYKAEVKYFVGVILMENGKRPEAIEMFESFLSDPERDRGYDKEVKSALKEAQLMDELLSNPVAFNPTVVQRISTQEDEYLASISPDQQKMFFTRKTKKVNRMDGPAAKVRMVEEFCMAERNGTNGDFEIGAAMPPPFNTSFNEGGPSISADNSEIYFTVCQDLKGYINCDVYFSERDGYGGWTTPKSVGDHINNRDSWESQPTVSANGDVLFFTSNREGGLGGLDLYYCTRKVGEGWSAPKNVGAPVNTRKNEKTPFLHSDSKTLYFSSDGLEGMGAFDIYYSKASNDSLWDEPMNIGYPINTKEDDLGLFVSLDGQTGYFASTKYRAQGGWDVFEFSLPEKARPEEVSLITGTLVDEYDEPIKDATVEVKNLKTKEITKVRVDEQTGTYARVVSAKPDQDVIITVKKKGAAFSSKYVSSKELKGSQVVDAPLVVATLEIGKEYKLNDINFESNSYELDVAAESVIDEFIIFLKDNPELKADIQGHTDNVGNPSANQTLSHNRSKTVYDYVLNHGIDASRVSFHGYGETRPIAPNNTEEGRAKNRRTVFVITSK</sequence>
<evidence type="ECO:0000256" key="2">
    <source>
        <dbReference type="ARBA" id="ARBA00023136"/>
    </source>
</evidence>
<evidence type="ECO:0000256" key="3">
    <source>
        <dbReference type="ARBA" id="ARBA00023237"/>
    </source>
</evidence>
<dbReference type="eggNOG" id="COG2885">
    <property type="taxonomic scope" value="Bacteria"/>
</dbReference>
<comment type="subcellular location">
    <subcellularLocation>
        <location evidence="1">Cell outer membrane</location>
    </subcellularLocation>
</comment>
<dbReference type="Gene3D" id="2.120.10.30">
    <property type="entry name" value="TolB, C-terminal domain"/>
    <property type="match status" value="1"/>
</dbReference>
<evidence type="ECO:0000313" key="8">
    <source>
        <dbReference type="Proteomes" id="UP000005631"/>
    </source>
</evidence>
<evidence type="ECO:0000259" key="6">
    <source>
        <dbReference type="PROSITE" id="PS51123"/>
    </source>
</evidence>
<dbReference type="Gene3D" id="3.30.1330.60">
    <property type="entry name" value="OmpA-like domain"/>
    <property type="match status" value="1"/>
</dbReference>
<dbReference type="PROSITE" id="PS51123">
    <property type="entry name" value="OMPA_2"/>
    <property type="match status" value="1"/>
</dbReference>
<dbReference type="PRINTS" id="PR01021">
    <property type="entry name" value="OMPADOMAIN"/>
</dbReference>
<keyword evidence="8" id="KW-1185">Reference proteome</keyword>
<dbReference type="PATRIC" id="fig|926562.3.peg.387"/>
<dbReference type="Pfam" id="PF07676">
    <property type="entry name" value="PD40"/>
    <property type="match status" value="3"/>
</dbReference>
<feature type="domain" description="OmpA-like" evidence="6">
    <location>
        <begin position="535"/>
        <end position="653"/>
    </location>
</feature>
<dbReference type="SMART" id="SM00028">
    <property type="entry name" value="TPR"/>
    <property type="match status" value="3"/>
</dbReference>
<dbReference type="SUPFAM" id="SSF103088">
    <property type="entry name" value="OmpA-like"/>
    <property type="match status" value="1"/>
</dbReference>
<dbReference type="InterPro" id="IPR006665">
    <property type="entry name" value="OmpA-like"/>
</dbReference>
<dbReference type="CDD" id="cd07185">
    <property type="entry name" value="OmpA_C-like"/>
    <property type="match status" value="1"/>
</dbReference>
<dbReference type="EMBL" id="CP003156">
    <property type="protein sequence ID" value="AEV31398.1"/>
    <property type="molecule type" value="Genomic_DNA"/>
</dbReference>
<dbReference type="InterPro" id="IPR036737">
    <property type="entry name" value="OmpA-like_sf"/>
</dbReference>
<dbReference type="AlphaFoldDB" id="G8R8L6"/>
<dbReference type="HOGENOM" id="CLU_014978_1_0_10"/>
<dbReference type="PROSITE" id="PS50005">
    <property type="entry name" value="TPR"/>
    <property type="match status" value="1"/>
</dbReference>
<dbReference type="InterPro" id="IPR011659">
    <property type="entry name" value="WD40"/>
</dbReference>
<evidence type="ECO:0000313" key="7">
    <source>
        <dbReference type="EMBL" id="AEV31398.1"/>
    </source>
</evidence>
<gene>
    <name evidence="7" type="ordered locus">Oweho_0378</name>
</gene>
<accession>G8R8L6</accession>
<feature type="repeat" description="TPR" evidence="4">
    <location>
        <begin position="68"/>
        <end position="101"/>
    </location>
</feature>
<dbReference type="InterPro" id="IPR050330">
    <property type="entry name" value="Bact_OuterMem_StrucFunc"/>
</dbReference>
<reference evidence="7 8" key="1">
    <citation type="journal article" date="2012" name="Stand. Genomic Sci.">
        <title>Genome sequence of the orange-pigmented seawater bacterium Owenweeksia hongkongensis type strain (UST20020801(T)).</title>
        <authorList>
            <person name="Riedel T."/>
            <person name="Held B."/>
            <person name="Nolan M."/>
            <person name="Lucas S."/>
            <person name="Lapidus A."/>
            <person name="Tice H."/>
            <person name="Del Rio T.G."/>
            <person name="Cheng J.F."/>
            <person name="Han C."/>
            <person name="Tapia R."/>
            <person name="Goodwin L.A."/>
            <person name="Pitluck S."/>
            <person name="Liolios K."/>
            <person name="Mavromatis K."/>
            <person name="Pagani I."/>
            <person name="Ivanova N."/>
            <person name="Mikhailova N."/>
            <person name="Pati A."/>
            <person name="Chen A."/>
            <person name="Palaniappan K."/>
            <person name="Rohde M."/>
            <person name="Tindall B.J."/>
            <person name="Detter J.C."/>
            <person name="Goker M."/>
            <person name="Woyke T."/>
            <person name="Bristow J."/>
            <person name="Eisen J.A."/>
            <person name="Markowitz V."/>
            <person name="Hugenholtz P."/>
            <person name="Klenk H.P."/>
            <person name="Kyrpides N.C."/>
        </authorList>
    </citation>
    <scope>NUCLEOTIDE SEQUENCE</scope>
    <source>
        <strain evidence="8">DSM 17368 / JCM 12287 / NRRL B-23963</strain>
    </source>
</reference>
<dbReference type="Pfam" id="PF14559">
    <property type="entry name" value="TPR_19"/>
    <property type="match status" value="1"/>
</dbReference>
<dbReference type="InterPro" id="IPR011990">
    <property type="entry name" value="TPR-like_helical_dom_sf"/>
</dbReference>
<dbReference type="SUPFAM" id="SSF82171">
    <property type="entry name" value="DPP6 N-terminal domain-like"/>
    <property type="match status" value="1"/>
</dbReference>
<dbReference type="Pfam" id="PF00691">
    <property type="entry name" value="OmpA"/>
    <property type="match status" value="1"/>
</dbReference>
<evidence type="ECO:0000256" key="5">
    <source>
        <dbReference type="PROSITE-ProRule" id="PRU00473"/>
    </source>
</evidence>
<keyword evidence="2 5" id="KW-0472">Membrane</keyword>
<name>G8R8L6_OWEHD</name>
<protein>
    <submittedName>
        <fullName evidence="7">Outer membrane protein/peptidoglycan-associated (Lipo)protein</fullName>
    </submittedName>
</protein>
<dbReference type="PANTHER" id="PTHR30329">
    <property type="entry name" value="STATOR ELEMENT OF FLAGELLAR MOTOR COMPLEX"/>
    <property type="match status" value="1"/>
</dbReference>
<dbReference type="Proteomes" id="UP000005631">
    <property type="component" value="Chromosome"/>
</dbReference>
<dbReference type="eggNOG" id="COG3063">
    <property type="taxonomic scope" value="Bacteria"/>
</dbReference>
<dbReference type="GO" id="GO:0009279">
    <property type="term" value="C:cell outer membrane"/>
    <property type="evidence" value="ECO:0007669"/>
    <property type="project" value="UniProtKB-SubCell"/>
</dbReference>
<dbReference type="Gene3D" id="1.25.40.10">
    <property type="entry name" value="Tetratricopeptide repeat domain"/>
    <property type="match status" value="1"/>
</dbReference>
<evidence type="ECO:0000256" key="4">
    <source>
        <dbReference type="PROSITE-ProRule" id="PRU00339"/>
    </source>
</evidence>
<dbReference type="PANTHER" id="PTHR30329:SF21">
    <property type="entry name" value="LIPOPROTEIN YIAD-RELATED"/>
    <property type="match status" value="1"/>
</dbReference>
<dbReference type="SUPFAM" id="SSF48452">
    <property type="entry name" value="TPR-like"/>
    <property type="match status" value="1"/>
</dbReference>
<evidence type="ECO:0000256" key="1">
    <source>
        <dbReference type="ARBA" id="ARBA00004442"/>
    </source>
</evidence>